<dbReference type="Pfam" id="PF03184">
    <property type="entry name" value="DDE_1"/>
    <property type="match status" value="1"/>
</dbReference>
<dbReference type="GO" id="GO:0005634">
    <property type="term" value="C:nucleus"/>
    <property type="evidence" value="ECO:0007669"/>
    <property type="project" value="TreeGrafter"/>
</dbReference>
<dbReference type="PANTHER" id="PTHR19303">
    <property type="entry name" value="TRANSPOSON"/>
    <property type="match status" value="1"/>
</dbReference>
<feature type="domain" description="DDE-1" evidence="2">
    <location>
        <begin position="218"/>
        <end position="378"/>
    </location>
</feature>
<evidence type="ECO:0000313" key="4">
    <source>
        <dbReference type="Proteomes" id="UP000179920"/>
    </source>
</evidence>
<dbReference type="OrthoDB" id="2556734at2759"/>
<dbReference type="Gene3D" id="3.30.420.10">
    <property type="entry name" value="Ribonuclease H-like superfamily/Ribonuclease H"/>
    <property type="match status" value="1"/>
</dbReference>
<organism evidence="3 4">
    <name type="scientific">Ustilago bromivora</name>
    <dbReference type="NCBI Taxonomy" id="307758"/>
    <lineage>
        <taxon>Eukaryota</taxon>
        <taxon>Fungi</taxon>
        <taxon>Dikarya</taxon>
        <taxon>Basidiomycota</taxon>
        <taxon>Ustilaginomycotina</taxon>
        <taxon>Ustilaginomycetes</taxon>
        <taxon>Ustilaginales</taxon>
        <taxon>Ustilaginaceae</taxon>
        <taxon>Ustilago</taxon>
    </lineage>
</organism>
<evidence type="ECO:0000256" key="1">
    <source>
        <dbReference type="SAM" id="MobiDB-lite"/>
    </source>
</evidence>
<accession>A0A1K0H1D4</accession>
<reference evidence="4" key="1">
    <citation type="submission" date="2016-04" db="EMBL/GenBank/DDBJ databases">
        <authorList>
            <person name="Guldener U."/>
            <person name="Guldener U."/>
        </authorList>
    </citation>
    <scope>NUCLEOTIDE SEQUENCE [LARGE SCALE GENOMIC DNA]</scope>
    <source>
        <strain evidence="4">UB2112</strain>
    </source>
</reference>
<feature type="region of interest" description="Disordered" evidence="1">
    <location>
        <begin position="405"/>
        <end position="428"/>
    </location>
</feature>
<dbReference type="Proteomes" id="UP000179920">
    <property type="component" value="Chromosome II"/>
</dbReference>
<evidence type="ECO:0000259" key="2">
    <source>
        <dbReference type="Pfam" id="PF03184"/>
    </source>
</evidence>
<sequence>MVNISPRKRVAKAQLQTDRDQKEHEIHEALSAFQKGQFKDLKATAEHHNVPYNTLWDRSKGCKSCTAAFQHLQAIPPEAKELLVRHIQKQAHYGFLVTPQNLRQLAEQLLRQRTNNNDATLGPNLVSAFKQQHPELRSYYSCKMDAARVQATSDPSVVEAYFDVLEKTIAEYRILPENIFNMDETGFLIGQSQCQYIIVPRENGKNQHFRSQPGNRETITVFECIGAQGTKPPPMVIFQGKNHMQGWYCKHTAAKDWVFATSQNGWANNELALHWLKDCFDKHTKQRAQGKYRLLILDGHGSHNTAEFIQQAWDSCIVCLCLPPHATHLLQPLDVMIFGPLQQAFTKEVNKFAGANLSISKKDFIDMYSKSQQVITSTLASQAFREVGIDSKLHPEKVLWHMPSYHQESTPPSSAPAVEETPTTPSTPEEAKKLLAQMYAIMDWDQEEQQALLASNHQQGCIWMKKVGKFMDLLFGQHAIDQAHIQELTAAHSKKQHALPGDRNQLLQARVLHQSNLPRLIAAREEQAQKDSGTRT</sequence>
<dbReference type="InterPro" id="IPR009057">
    <property type="entry name" value="Homeodomain-like_sf"/>
</dbReference>
<feature type="region of interest" description="Disordered" evidence="1">
    <location>
        <begin position="1"/>
        <end position="21"/>
    </location>
</feature>
<dbReference type="GO" id="GO:0003677">
    <property type="term" value="F:DNA binding"/>
    <property type="evidence" value="ECO:0007669"/>
    <property type="project" value="TreeGrafter"/>
</dbReference>
<protein>
    <recommendedName>
        <fullName evidence="2">DDE-1 domain-containing protein</fullName>
    </recommendedName>
</protein>
<dbReference type="InterPro" id="IPR004875">
    <property type="entry name" value="DDE_SF_endonuclease_dom"/>
</dbReference>
<feature type="compositionally biased region" description="Low complexity" evidence="1">
    <location>
        <begin position="415"/>
        <end position="428"/>
    </location>
</feature>
<dbReference type="InterPro" id="IPR050863">
    <property type="entry name" value="CenT-Element_Derived"/>
</dbReference>
<proteinExistence type="predicted"/>
<feature type="compositionally biased region" description="Basic residues" evidence="1">
    <location>
        <begin position="1"/>
        <end position="11"/>
    </location>
</feature>
<dbReference type="AlphaFoldDB" id="A0A1K0H1D4"/>
<dbReference type="InterPro" id="IPR036397">
    <property type="entry name" value="RNaseH_sf"/>
</dbReference>
<dbReference type="SUPFAM" id="SSF46689">
    <property type="entry name" value="Homeodomain-like"/>
    <property type="match status" value="1"/>
</dbReference>
<gene>
    <name evidence="3" type="ORF">UBRO_20481</name>
</gene>
<name>A0A1K0H1D4_9BASI</name>
<evidence type="ECO:0000313" key="3">
    <source>
        <dbReference type="EMBL" id="SAM71534.1"/>
    </source>
</evidence>
<dbReference type="PANTHER" id="PTHR19303:SF74">
    <property type="entry name" value="POGO TRANSPOSABLE ELEMENT WITH KRAB DOMAIN"/>
    <property type="match status" value="1"/>
</dbReference>
<dbReference type="EMBL" id="LT558118">
    <property type="protein sequence ID" value="SAM71534.1"/>
    <property type="molecule type" value="Genomic_DNA"/>
</dbReference>